<reference evidence="1 2" key="1">
    <citation type="submission" date="2018-10" db="EMBL/GenBank/DDBJ databases">
        <title>A high-quality apple genome assembly.</title>
        <authorList>
            <person name="Hu J."/>
        </authorList>
    </citation>
    <scope>NUCLEOTIDE SEQUENCE [LARGE SCALE GENOMIC DNA]</scope>
    <source>
        <strain evidence="2">cv. HFTH1</strain>
        <tissue evidence="1">Young leaf</tissue>
    </source>
</reference>
<dbReference type="Proteomes" id="UP000290289">
    <property type="component" value="Chromosome 17"/>
</dbReference>
<proteinExistence type="predicted"/>
<sequence>MDMDMEVAAMVVGEAEEVVTMEVEAGEEVVGMVGGKVVGGKVAGGKAVEVGGKIVVEKTKAICLHRSQNTTL</sequence>
<name>A0A498H933_MALDO</name>
<protein>
    <submittedName>
        <fullName evidence="1">Uncharacterized protein</fullName>
    </submittedName>
</protein>
<dbReference type="EMBL" id="RDQH01000343">
    <property type="protein sequence ID" value="RXH67938.1"/>
    <property type="molecule type" value="Genomic_DNA"/>
</dbReference>
<evidence type="ECO:0000313" key="2">
    <source>
        <dbReference type="Proteomes" id="UP000290289"/>
    </source>
</evidence>
<dbReference type="AlphaFoldDB" id="A0A498H933"/>
<accession>A0A498H933</accession>
<evidence type="ECO:0000313" key="1">
    <source>
        <dbReference type="EMBL" id="RXH67938.1"/>
    </source>
</evidence>
<gene>
    <name evidence="1" type="ORF">DVH24_028085</name>
</gene>
<comment type="caution">
    <text evidence="1">The sequence shown here is derived from an EMBL/GenBank/DDBJ whole genome shotgun (WGS) entry which is preliminary data.</text>
</comment>
<keyword evidence="2" id="KW-1185">Reference proteome</keyword>
<organism evidence="1 2">
    <name type="scientific">Malus domestica</name>
    <name type="common">Apple</name>
    <name type="synonym">Pyrus malus</name>
    <dbReference type="NCBI Taxonomy" id="3750"/>
    <lineage>
        <taxon>Eukaryota</taxon>
        <taxon>Viridiplantae</taxon>
        <taxon>Streptophyta</taxon>
        <taxon>Embryophyta</taxon>
        <taxon>Tracheophyta</taxon>
        <taxon>Spermatophyta</taxon>
        <taxon>Magnoliopsida</taxon>
        <taxon>eudicotyledons</taxon>
        <taxon>Gunneridae</taxon>
        <taxon>Pentapetalae</taxon>
        <taxon>rosids</taxon>
        <taxon>fabids</taxon>
        <taxon>Rosales</taxon>
        <taxon>Rosaceae</taxon>
        <taxon>Amygdaloideae</taxon>
        <taxon>Maleae</taxon>
        <taxon>Malus</taxon>
    </lineage>
</organism>